<dbReference type="Pfam" id="PF22640">
    <property type="entry name" value="ManC_GMP_beta-helix"/>
    <property type="match status" value="1"/>
</dbReference>
<dbReference type="InterPro" id="IPR051161">
    <property type="entry name" value="Mannose-6P_isomerase_type2"/>
</dbReference>
<name>A0A098C155_9BACT</name>
<keyword evidence="11" id="KW-1185">Reference proteome</keyword>
<dbReference type="AlphaFoldDB" id="A0A098C155"/>
<comment type="catalytic activity">
    <reaction evidence="7">
        <text>alpha-D-mannose 1-phosphate + GTP + H(+) = GDP-alpha-D-mannose + diphosphate</text>
        <dbReference type="Rhea" id="RHEA:15229"/>
        <dbReference type="ChEBI" id="CHEBI:15378"/>
        <dbReference type="ChEBI" id="CHEBI:33019"/>
        <dbReference type="ChEBI" id="CHEBI:37565"/>
        <dbReference type="ChEBI" id="CHEBI:57527"/>
        <dbReference type="ChEBI" id="CHEBI:58409"/>
        <dbReference type="EC" id="2.7.7.13"/>
    </reaction>
</comment>
<dbReference type="STRING" id="1562970.ING2E5B_1881"/>
<dbReference type="CDD" id="cd02509">
    <property type="entry name" value="GDP-M1P_Guanylyltransferase"/>
    <property type="match status" value="1"/>
</dbReference>
<feature type="domain" description="Nucleotidyl transferase" evidence="8">
    <location>
        <begin position="1"/>
        <end position="279"/>
    </location>
</feature>
<organism evidence="10 11">
    <name type="scientific">Fermentimonas caenicola</name>
    <dbReference type="NCBI Taxonomy" id="1562970"/>
    <lineage>
        <taxon>Bacteria</taxon>
        <taxon>Pseudomonadati</taxon>
        <taxon>Bacteroidota</taxon>
        <taxon>Bacteroidia</taxon>
        <taxon>Bacteroidales</taxon>
        <taxon>Dysgonomonadaceae</taxon>
        <taxon>Fermentimonas</taxon>
    </lineage>
</organism>
<accession>A0A098C155</accession>
<feature type="domain" description="MannoseP isomerase/GMP-like beta-helix" evidence="9">
    <location>
        <begin position="291"/>
        <end position="339"/>
    </location>
</feature>
<evidence type="ECO:0000259" key="8">
    <source>
        <dbReference type="Pfam" id="PF00483"/>
    </source>
</evidence>
<dbReference type="EMBL" id="LN515532">
    <property type="protein sequence ID" value="CEA16619.1"/>
    <property type="molecule type" value="Genomic_DNA"/>
</dbReference>
<dbReference type="HOGENOM" id="CLU_035527_0_1_10"/>
<dbReference type="Gene3D" id="3.90.550.10">
    <property type="entry name" value="Spore Coat Polysaccharide Biosynthesis Protein SpsA, Chain A"/>
    <property type="match status" value="1"/>
</dbReference>
<dbReference type="GO" id="GO:0004475">
    <property type="term" value="F:mannose-1-phosphate guanylyltransferase (GTP) activity"/>
    <property type="evidence" value="ECO:0007669"/>
    <property type="project" value="UniProtKB-EC"/>
</dbReference>
<dbReference type="PANTHER" id="PTHR46390:SF1">
    <property type="entry name" value="MANNOSE-1-PHOSPHATE GUANYLYLTRANSFERASE"/>
    <property type="match status" value="1"/>
</dbReference>
<evidence type="ECO:0000259" key="9">
    <source>
        <dbReference type="Pfam" id="PF22640"/>
    </source>
</evidence>
<dbReference type="GO" id="GO:0005525">
    <property type="term" value="F:GTP binding"/>
    <property type="evidence" value="ECO:0007669"/>
    <property type="project" value="UniProtKB-KW"/>
</dbReference>
<dbReference type="FunFam" id="3.90.550.10:FF:000046">
    <property type="entry name" value="Mannose-1-phosphate guanylyltransferase (GDP)"/>
    <property type="match status" value="1"/>
</dbReference>
<dbReference type="SUPFAM" id="SSF159283">
    <property type="entry name" value="Guanosine diphospho-D-mannose pyrophosphorylase/mannose-6-phosphate isomerase linker domain"/>
    <property type="match status" value="1"/>
</dbReference>
<reference evidence="10 11" key="1">
    <citation type="submission" date="2014-08" db="EMBL/GenBank/DDBJ databases">
        <authorList>
            <person name="Wibberg D."/>
        </authorList>
    </citation>
    <scope>NUCLEOTIDE SEQUENCE [LARGE SCALE GENOMIC DNA]</scope>
    <source>
        <strain evidence="11">ING2-E5B</strain>
    </source>
</reference>
<evidence type="ECO:0000256" key="3">
    <source>
        <dbReference type="ARBA" id="ARBA00022679"/>
    </source>
</evidence>
<comment type="similarity">
    <text evidence="1">Belongs to the mannose-6-phosphate isomerase type 2 family.</text>
</comment>
<evidence type="ECO:0000256" key="4">
    <source>
        <dbReference type="ARBA" id="ARBA00022695"/>
    </source>
</evidence>
<dbReference type="InterPro" id="IPR005835">
    <property type="entry name" value="NTP_transferase_dom"/>
</dbReference>
<proteinExistence type="inferred from homology"/>
<dbReference type="SUPFAM" id="SSF53448">
    <property type="entry name" value="Nucleotide-diphospho-sugar transferases"/>
    <property type="match status" value="1"/>
</dbReference>
<evidence type="ECO:0000256" key="6">
    <source>
        <dbReference type="ARBA" id="ARBA00023134"/>
    </source>
</evidence>
<dbReference type="Proteomes" id="UP000032417">
    <property type="component" value="Chromosome 1"/>
</dbReference>
<keyword evidence="4" id="KW-0548">Nucleotidyltransferase</keyword>
<dbReference type="EC" id="2.7.7.13" evidence="2"/>
<evidence type="ECO:0000313" key="11">
    <source>
        <dbReference type="Proteomes" id="UP000032417"/>
    </source>
</evidence>
<evidence type="ECO:0000256" key="7">
    <source>
        <dbReference type="ARBA" id="ARBA00047343"/>
    </source>
</evidence>
<dbReference type="InterPro" id="IPR054566">
    <property type="entry name" value="ManC/GMP-like_b-helix"/>
</dbReference>
<evidence type="ECO:0000256" key="2">
    <source>
        <dbReference type="ARBA" id="ARBA00012387"/>
    </source>
</evidence>
<sequence>MSGGVGSRFWPFSKENKPKQFLDFFGTGRSLLQSTYDRFKKVVPAENIYIVTNDAYAEMTKKQLPELKDNQLLLEPMRRNTAPAIAFATYRIQAINPNANIIVAPSDHLIMKEDQFEVDMIKGLEFVSENPVLLTLGITPSRPETGYGYIQVTDKEKDGIHKVKAFTEKPNIDLATKFVESGEFVWNSGIFLWNVNTILDAFKIHLPEVSQRFSEGKELFNTPSEKEFIDTCFPFCPNVSIDYGVMEKAENVYVNISNFGWSDLGTWGALHEVSERDENNNANLNCKTLFIESSDNIVAMNEDKLVVLQGLEDYIVAESDNVLLICKKSEEQRIKHFVTDVKFRYGDEYV</sequence>
<dbReference type="InterPro" id="IPR049577">
    <property type="entry name" value="GMPP_N"/>
</dbReference>
<gene>
    <name evidence="10" type="ORF">ING2E5B_1881</name>
</gene>
<keyword evidence="5" id="KW-0547">Nucleotide-binding</keyword>
<protein>
    <recommendedName>
        <fullName evidence="2">mannose-1-phosphate guanylyltransferase</fullName>
        <ecNumber evidence="2">2.7.7.13</ecNumber>
    </recommendedName>
</protein>
<evidence type="ECO:0000256" key="5">
    <source>
        <dbReference type="ARBA" id="ARBA00022741"/>
    </source>
</evidence>
<evidence type="ECO:0000256" key="1">
    <source>
        <dbReference type="ARBA" id="ARBA00006115"/>
    </source>
</evidence>
<evidence type="ECO:0000313" key="10">
    <source>
        <dbReference type="EMBL" id="CEA16619.1"/>
    </source>
</evidence>
<keyword evidence="3" id="KW-0808">Transferase</keyword>
<dbReference type="InterPro" id="IPR029044">
    <property type="entry name" value="Nucleotide-diphossugar_trans"/>
</dbReference>
<dbReference type="Pfam" id="PF00483">
    <property type="entry name" value="NTP_transferase"/>
    <property type="match status" value="1"/>
</dbReference>
<keyword evidence="6" id="KW-0342">GTP-binding</keyword>
<dbReference type="GO" id="GO:0009298">
    <property type="term" value="P:GDP-mannose biosynthetic process"/>
    <property type="evidence" value="ECO:0007669"/>
    <property type="project" value="TreeGrafter"/>
</dbReference>
<dbReference type="PATRIC" id="fig|1562970.3.peg.1862"/>
<dbReference type="KEGG" id="pbt:ING2E5B_1881"/>
<dbReference type="PANTHER" id="PTHR46390">
    <property type="entry name" value="MANNOSE-1-PHOSPHATE GUANYLYLTRANSFERASE"/>
    <property type="match status" value="1"/>
</dbReference>